<dbReference type="SUPFAM" id="SSF57667">
    <property type="entry name" value="beta-beta-alpha zinc fingers"/>
    <property type="match status" value="3"/>
</dbReference>
<protein>
    <submittedName>
        <fullName evidence="15">Zinc finger protein 71</fullName>
    </submittedName>
</protein>
<keyword evidence="10" id="KW-0804">Transcription</keyword>
<evidence type="ECO:0000256" key="11">
    <source>
        <dbReference type="ARBA" id="ARBA00023242"/>
    </source>
</evidence>
<feature type="region of interest" description="Disordered" evidence="13">
    <location>
        <begin position="1"/>
        <end position="55"/>
    </location>
</feature>
<dbReference type="OMA" id="PIQAMEQ"/>
<gene>
    <name evidence="15" type="primary">ZNF71</name>
</gene>
<proteinExistence type="inferred from homology"/>
<evidence type="ECO:0000313" key="16">
    <source>
        <dbReference type="Proteomes" id="UP000000539"/>
    </source>
</evidence>
<dbReference type="GO" id="GO:0000978">
    <property type="term" value="F:RNA polymerase II cis-regulatory region sequence-specific DNA binding"/>
    <property type="evidence" value="ECO:0000318"/>
    <property type="project" value="GO_Central"/>
</dbReference>
<keyword evidence="6 12" id="KW-0863">Zinc-finger</keyword>
<feature type="domain" description="C2H2-type" evidence="14">
    <location>
        <begin position="255"/>
        <end position="282"/>
    </location>
</feature>
<reference evidence="15" key="1">
    <citation type="submission" date="2020-11" db="EMBL/GenBank/DDBJ databases">
        <title>Gallus gallus (Chicken) genome, bGalGal1, GRCg7b, maternal haplotype autosomes + Z &amp; W.</title>
        <authorList>
            <person name="Warren W."/>
            <person name="Formenti G."/>
            <person name="Fedrigo O."/>
            <person name="Haase B."/>
            <person name="Mountcastle J."/>
            <person name="Balacco J."/>
            <person name="Tracey A."/>
            <person name="Schneider V."/>
            <person name="Okimoto R."/>
            <person name="Cheng H."/>
            <person name="Hawken R."/>
            <person name="Howe K."/>
            <person name="Jarvis E.D."/>
        </authorList>
    </citation>
    <scope>NUCLEOTIDE SEQUENCE [LARGE SCALE GENOMIC DNA]</scope>
    <source>
        <strain evidence="15">Broiler</strain>
    </source>
</reference>
<name>A0A8V0XP90_CHICK</name>
<dbReference type="InterPro" id="IPR013087">
    <property type="entry name" value="Znf_C2H2_type"/>
</dbReference>
<keyword evidence="16" id="KW-1185">Reference proteome</keyword>
<evidence type="ECO:0000256" key="3">
    <source>
        <dbReference type="ARBA" id="ARBA00006991"/>
    </source>
</evidence>
<dbReference type="GO" id="GO:0005634">
    <property type="term" value="C:nucleus"/>
    <property type="evidence" value="ECO:0000318"/>
    <property type="project" value="GO_Central"/>
</dbReference>
<dbReference type="PROSITE" id="PS50157">
    <property type="entry name" value="ZINC_FINGER_C2H2_2"/>
    <property type="match status" value="5"/>
</dbReference>
<dbReference type="FunFam" id="3.30.160.60:FF:000931">
    <property type="entry name" value="zinc finger protein 697"/>
    <property type="match status" value="1"/>
</dbReference>
<dbReference type="PANTHER" id="PTHR23235:SF152">
    <property type="entry name" value="SI:DKEY-210J14.3"/>
    <property type="match status" value="1"/>
</dbReference>
<dbReference type="GO" id="GO:0000981">
    <property type="term" value="F:DNA-binding transcription factor activity, RNA polymerase II-specific"/>
    <property type="evidence" value="ECO:0000318"/>
    <property type="project" value="GO_Central"/>
</dbReference>
<keyword evidence="8" id="KW-0805">Transcription regulation</keyword>
<dbReference type="PROSITE" id="PS00028">
    <property type="entry name" value="ZINC_FINGER_C2H2_1"/>
    <property type="match status" value="5"/>
</dbReference>
<keyword evidence="5" id="KW-0677">Repeat</keyword>
<dbReference type="AlphaFoldDB" id="A0A8V0XP90"/>
<keyword evidence="11" id="KW-0539">Nucleus</keyword>
<feature type="domain" description="C2H2-type" evidence="14">
    <location>
        <begin position="171"/>
        <end position="198"/>
    </location>
</feature>
<evidence type="ECO:0000256" key="8">
    <source>
        <dbReference type="ARBA" id="ARBA00023015"/>
    </source>
</evidence>
<comment type="similarity">
    <text evidence="3">Belongs to the krueppel C2H2-type zinc-finger protein family.</text>
</comment>
<dbReference type="OrthoDB" id="427030at2759"/>
<evidence type="ECO:0000256" key="5">
    <source>
        <dbReference type="ARBA" id="ARBA00022737"/>
    </source>
</evidence>
<comment type="subcellular location">
    <subcellularLocation>
        <location evidence="2">Nucleus</location>
    </subcellularLocation>
</comment>
<reference evidence="15" key="2">
    <citation type="submission" date="2025-08" db="UniProtKB">
        <authorList>
            <consortium name="Ensembl"/>
        </authorList>
    </citation>
    <scope>IDENTIFICATION</scope>
    <source>
        <strain evidence="15">broiler</strain>
    </source>
</reference>
<feature type="domain" description="C2H2-type" evidence="14">
    <location>
        <begin position="227"/>
        <end position="254"/>
    </location>
</feature>
<dbReference type="Ensembl" id="ENSGALT00010010256.1">
    <property type="protein sequence ID" value="ENSGALP00010006001.1"/>
    <property type="gene ID" value="ENSGALG00010004389.1"/>
</dbReference>
<dbReference type="GeneID" id="425244"/>
<keyword evidence="7" id="KW-0862">Zinc</keyword>
<evidence type="ECO:0000256" key="1">
    <source>
        <dbReference type="ARBA" id="ARBA00003767"/>
    </source>
</evidence>
<evidence type="ECO:0000256" key="9">
    <source>
        <dbReference type="ARBA" id="ARBA00023125"/>
    </source>
</evidence>
<dbReference type="InterPro" id="IPR036236">
    <property type="entry name" value="Znf_C2H2_sf"/>
</dbReference>
<dbReference type="FunFam" id="3.30.160.60:FF:001954">
    <property type="entry name" value="Zinc finger protein 787"/>
    <property type="match status" value="1"/>
</dbReference>
<evidence type="ECO:0000256" key="13">
    <source>
        <dbReference type="SAM" id="MobiDB-lite"/>
    </source>
</evidence>
<dbReference type="FunFam" id="3.30.160.60:FF:000585">
    <property type="entry name" value="zinc finger protein 784"/>
    <property type="match status" value="1"/>
</dbReference>
<evidence type="ECO:0000313" key="15">
    <source>
        <dbReference type="Ensembl" id="ENSGALP00010006001.1"/>
    </source>
</evidence>
<dbReference type="Gene3D" id="3.30.160.60">
    <property type="entry name" value="Classic Zinc Finger"/>
    <property type="match status" value="5"/>
</dbReference>
<dbReference type="GeneTree" id="ENSGT01150000286934"/>
<feature type="compositionally biased region" description="Basic and acidic residues" evidence="13">
    <location>
        <begin position="12"/>
        <end position="22"/>
    </location>
</feature>
<dbReference type="PANTHER" id="PTHR23235">
    <property type="entry name" value="KRUEPPEL-LIKE TRANSCRIPTION FACTOR"/>
    <property type="match status" value="1"/>
</dbReference>
<evidence type="ECO:0000256" key="4">
    <source>
        <dbReference type="ARBA" id="ARBA00022723"/>
    </source>
</evidence>
<dbReference type="FunFam" id="3.30.160.60:FF:001134">
    <property type="entry name" value="Zinc finger protein 70"/>
    <property type="match status" value="1"/>
</dbReference>
<evidence type="ECO:0000256" key="12">
    <source>
        <dbReference type="PROSITE-ProRule" id="PRU00042"/>
    </source>
</evidence>
<reference evidence="15" key="3">
    <citation type="submission" date="2025-09" db="UniProtKB">
        <authorList>
            <consortium name="Ensembl"/>
        </authorList>
    </citation>
    <scope>IDENTIFICATION</scope>
    <source>
        <strain evidence="15">broiler</strain>
    </source>
</reference>
<dbReference type="GO" id="GO:0006357">
    <property type="term" value="P:regulation of transcription by RNA polymerase II"/>
    <property type="evidence" value="ECO:0000318"/>
    <property type="project" value="GO_Central"/>
</dbReference>
<dbReference type="CTD" id="58491"/>
<evidence type="ECO:0000256" key="2">
    <source>
        <dbReference type="ARBA" id="ARBA00004123"/>
    </source>
</evidence>
<dbReference type="SMART" id="SM00355">
    <property type="entry name" value="ZnF_C2H2"/>
    <property type="match status" value="5"/>
</dbReference>
<accession>A0A8V0XP90</accession>
<dbReference type="SMR" id="A0A8V0XP90"/>
<dbReference type="RefSeq" id="XP_025001693.2">
    <property type="nucleotide sequence ID" value="XM_025145925.3"/>
</dbReference>
<feature type="domain" description="C2H2-type" evidence="14">
    <location>
        <begin position="283"/>
        <end position="310"/>
    </location>
</feature>
<evidence type="ECO:0000259" key="14">
    <source>
        <dbReference type="PROSITE" id="PS50157"/>
    </source>
</evidence>
<dbReference type="GO" id="GO:0008270">
    <property type="term" value="F:zinc ion binding"/>
    <property type="evidence" value="ECO:0007669"/>
    <property type="project" value="UniProtKB-KW"/>
</dbReference>
<dbReference type="FunFam" id="3.30.160.60:FF:000358">
    <property type="entry name" value="zinc finger protein 24"/>
    <property type="match status" value="1"/>
</dbReference>
<feature type="compositionally biased region" description="Acidic residues" evidence="13">
    <location>
        <begin position="110"/>
        <end position="122"/>
    </location>
</feature>
<dbReference type="KEGG" id="gga:425244"/>
<evidence type="ECO:0000256" key="10">
    <source>
        <dbReference type="ARBA" id="ARBA00023163"/>
    </source>
</evidence>
<feature type="compositionally biased region" description="Basic and acidic residues" evidence="13">
    <location>
        <begin position="30"/>
        <end position="39"/>
    </location>
</feature>
<dbReference type="Proteomes" id="UP000000539">
    <property type="component" value="Chromosome 31"/>
</dbReference>
<organism evidence="15 16">
    <name type="scientific">Gallus gallus</name>
    <name type="common">Chicken</name>
    <dbReference type="NCBI Taxonomy" id="9031"/>
    <lineage>
        <taxon>Eukaryota</taxon>
        <taxon>Metazoa</taxon>
        <taxon>Chordata</taxon>
        <taxon>Craniata</taxon>
        <taxon>Vertebrata</taxon>
        <taxon>Euteleostomi</taxon>
        <taxon>Archelosauria</taxon>
        <taxon>Archosauria</taxon>
        <taxon>Dinosauria</taxon>
        <taxon>Saurischia</taxon>
        <taxon>Theropoda</taxon>
        <taxon>Coelurosauria</taxon>
        <taxon>Aves</taxon>
        <taxon>Neognathae</taxon>
        <taxon>Galloanserae</taxon>
        <taxon>Galliformes</taxon>
        <taxon>Phasianidae</taxon>
        <taxon>Phasianinae</taxon>
        <taxon>Gallus</taxon>
    </lineage>
</organism>
<evidence type="ECO:0000256" key="7">
    <source>
        <dbReference type="ARBA" id="ARBA00022833"/>
    </source>
</evidence>
<dbReference type="Pfam" id="PF00096">
    <property type="entry name" value="zf-C2H2"/>
    <property type="match status" value="5"/>
</dbReference>
<comment type="function">
    <text evidence="1">May be involved in transcriptional regulation.</text>
</comment>
<feature type="domain" description="C2H2-type" evidence="14">
    <location>
        <begin position="199"/>
        <end position="226"/>
    </location>
</feature>
<sequence>MGFRRHPSCLREPQHLQNKDIRNPFTSARHHGDIGEPRLRSGHAHTGTHRANGDTGRGSLCHQICLKKLPIATGTSGSCHQRSAHVSMGNDGPGDTPHPALDTPMQAMEQPDEPLTEWDGDGDTAPGDRQGTMETPEVDSLKTSPLPPPSLEVDWAWELSPTSPPSARKPYKCTECGKAFGQSSHLMRHLGTHTGEKPYKCGACAKSFTQNSNLLQHQRTHTGEKPYQCSACGKRFGWSSNLSQHRRLHSGQKPFQCAQCDKRFSESSRLVEHQRTHTGEKPYLCPDCPKTFSRSSHLVRHRRLHAAERGPSPGLAVRQGL</sequence>
<feature type="region of interest" description="Disordered" evidence="13">
    <location>
        <begin position="75"/>
        <end position="145"/>
    </location>
</feature>
<evidence type="ECO:0000256" key="6">
    <source>
        <dbReference type="ARBA" id="ARBA00022771"/>
    </source>
</evidence>
<keyword evidence="9" id="KW-0238">DNA-binding</keyword>
<keyword evidence="4" id="KW-0479">Metal-binding</keyword>